<feature type="non-terminal residue" evidence="2">
    <location>
        <position position="1"/>
    </location>
</feature>
<dbReference type="OrthoDB" id="7675944at2759"/>
<evidence type="ECO:0000313" key="2">
    <source>
        <dbReference type="EMBL" id="ENN71260.1"/>
    </source>
</evidence>
<dbReference type="SUPFAM" id="SSF47095">
    <property type="entry name" value="HMG-box"/>
    <property type="match status" value="1"/>
</dbReference>
<sequence>MSRSCSRSGCRHIPVSVYCGKKGRSRSRRRRSSRKCRSRFRRRRSSRRSCGKRSRRRSRRRRGRKCRPGVKTKNPFLNYLRVFRKKHCRWPQSKIAVEGAKCWCKMNDQERHKFYKQACSMRKKGKGKRRRRKSRSRGRCGKRRRRSRRRKKKTCPM</sequence>
<dbReference type="HOGENOM" id="CLU_1679747_0_0_1"/>
<accession>N6TPT6</accession>
<evidence type="ECO:0000313" key="3">
    <source>
        <dbReference type="EMBL" id="ERL83732.1"/>
    </source>
</evidence>
<reference evidence="7 8" key="1">
    <citation type="journal article" date="2013" name="Genome Biol.">
        <title>Draft genome of the mountain pine beetle, Dendroctonus ponderosae Hopkins, a major forest pest.</title>
        <authorList>
            <person name="Keeling C.I."/>
            <person name="Yuen M.M."/>
            <person name="Liao N.Y."/>
            <person name="Docking T.R."/>
            <person name="Chan S.K."/>
            <person name="Taylor G.A."/>
            <person name="Palmquist D.L."/>
            <person name="Jackman S.D."/>
            <person name="Nguyen A."/>
            <person name="Li M."/>
            <person name="Henderson H."/>
            <person name="Janes J.K."/>
            <person name="Zhao Y."/>
            <person name="Pandoh P."/>
            <person name="Moore R."/>
            <person name="Sperling F.A."/>
            <person name="Huber D.P."/>
            <person name="Birol I."/>
            <person name="Jones S.J."/>
            <person name="Bohlmann J."/>
        </authorList>
    </citation>
    <scope>NUCLEOTIDE SEQUENCE</scope>
</reference>
<evidence type="ECO:0000313" key="8">
    <source>
        <dbReference type="Proteomes" id="UP000030742"/>
    </source>
</evidence>
<feature type="compositionally biased region" description="Basic residues" evidence="1">
    <location>
        <begin position="121"/>
        <end position="157"/>
    </location>
</feature>
<name>N6TPT6_DENPD</name>
<gene>
    <name evidence="6" type="primary">109544502</name>
    <name evidence="3" type="ORF">D910_00945</name>
    <name evidence="4" type="ORF">D910_02144</name>
    <name evidence="5" type="ORF">D910_04129</name>
    <name evidence="2" type="ORF">YQE_12187</name>
</gene>
<dbReference type="OMA" id="FTEMCKQ"/>
<evidence type="ECO:0008006" key="9">
    <source>
        <dbReference type="Google" id="ProtNLM"/>
    </source>
</evidence>
<dbReference type="Proteomes" id="UP000030742">
    <property type="component" value="Unassembled WGS sequence"/>
</dbReference>
<reference evidence="6" key="2">
    <citation type="submission" date="2024-08" db="UniProtKB">
        <authorList>
            <consortium name="EnsemblMetazoa"/>
        </authorList>
    </citation>
    <scope>IDENTIFICATION</scope>
</reference>
<dbReference type="EMBL" id="KB631850">
    <property type="protein sequence ID" value="ERL86723.1"/>
    <property type="molecule type" value="Genomic_DNA"/>
</dbReference>
<dbReference type="Proteomes" id="UP000019118">
    <property type="component" value="Unassembled WGS sequence"/>
</dbReference>
<evidence type="ECO:0000313" key="6">
    <source>
        <dbReference type="EnsemblMetazoa" id="XP_019770297.1"/>
    </source>
</evidence>
<dbReference type="InterPro" id="IPR036910">
    <property type="entry name" value="HMG_box_dom_sf"/>
</dbReference>
<evidence type="ECO:0000313" key="5">
    <source>
        <dbReference type="EMBL" id="ERL86723.1"/>
    </source>
</evidence>
<feature type="region of interest" description="Disordered" evidence="1">
    <location>
        <begin position="120"/>
        <end position="157"/>
    </location>
</feature>
<organism evidence="2">
    <name type="scientific">Dendroctonus ponderosae</name>
    <name type="common">Mountain pine beetle</name>
    <dbReference type="NCBI Taxonomy" id="77166"/>
    <lineage>
        <taxon>Eukaryota</taxon>
        <taxon>Metazoa</taxon>
        <taxon>Ecdysozoa</taxon>
        <taxon>Arthropoda</taxon>
        <taxon>Hexapoda</taxon>
        <taxon>Insecta</taxon>
        <taxon>Pterygota</taxon>
        <taxon>Neoptera</taxon>
        <taxon>Endopterygota</taxon>
        <taxon>Coleoptera</taxon>
        <taxon>Polyphaga</taxon>
        <taxon>Cucujiformia</taxon>
        <taxon>Curculionidae</taxon>
        <taxon>Scolytinae</taxon>
        <taxon>Dendroctonus</taxon>
    </lineage>
</organism>
<evidence type="ECO:0000313" key="4">
    <source>
        <dbReference type="EMBL" id="ERL84719.1"/>
    </source>
</evidence>
<dbReference type="EnsemblMetazoa" id="XM_019914738.1">
    <property type="protein sequence ID" value="XP_019770297.1"/>
    <property type="gene ID" value="LOC109544502"/>
</dbReference>
<dbReference type="KEGG" id="dpa:109544502"/>
<dbReference type="EMBL" id="KB741277">
    <property type="protein sequence ID" value="ENN71260.1"/>
    <property type="molecule type" value="Genomic_DNA"/>
</dbReference>
<dbReference type="GO" id="GO:0005634">
    <property type="term" value="C:nucleus"/>
    <property type="evidence" value="ECO:0007669"/>
    <property type="project" value="UniProtKB-ARBA"/>
</dbReference>
<dbReference type="STRING" id="77166.N6TPT6"/>
<evidence type="ECO:0000313" key="7">
    <source>
        <dbReference type="Proteomes" id="UP000019118"/>
    </source>
</evidence>
<protein>
    <recommendedName>
        <fullName evidence="9">HMG box domain-containing protein</fullName>
    </recommendedName>
</protein>
<dbReference type="EMBL" id="KB630626">
    <property type="protein sequence ID" value="ERL83732.1"/>
    <property type="molecule type" value="Genomic_DNA"/>
</dbReference>
<dbReference type="AlphaFoldDB" id="N6TPT6"/>
<evidence type="ECO:0000256" key="1">
    <source>
        <dbReference type="SAM" id="MobiDB-lite"/>
    </source>
</evidence>
<keyword evidence="7" id="KW-1185">Reference proteome</keyword>
<feature type="compositionally biased region" description="Basic residues" evidence="1">
    <location>
        <begin position="21"/>
        <end position="70"/>
    </location>
</feature>
<dbReference type="EMBL" id="KB631617">
    <property type="protein sequence ID" value="ERL84719.1"/>
    <property type="molecule type" value="Genomic_DNA"/>
</dbReference>
<feature type="region of interest" description="Disordered" evidence="1">
    <location>
        <begin position="21"/>
        <end position="72"/>
    </location>
</feature>
<proteinExistence type="predicted"/>